<dbReference type="AlphaFoldDB" id="A0A182NVW0"/>
<reference evidence="2" key="1">
    <citation type="submission" date="2013-03" db="EMBL/GenBank/DDBJ databases">
        <title>The Genome Sequence of Anopheles dirus WRAIR2.</title>
        <authorList>
            <consortium name="The Broad Institute Genomics Platform"/>
            <person name="Neafsey D.E."/>
            <person name="Walton C."/>
            <person name="Walker B."/>
            <person name="Young S.K."/>
            <person name="Zeng Q."/>
            <person name="Gargeya S."/>
            <person name="Fitzgerald M."/>
            <person name="Haas B."/>
            <person name="Abouelleil A."/>
            <person name="Allen A.W."/>
            <person name="Alvarado L."/>
            <person name="Arachchi H.M."/>
            <person name="Berlin A.M."/>
            <person name="Chapman S.B."/>
            <person name="Gainer-Dewar J."/>
            <person name="Goldberg J."/>
            <person name="Griggs A."/>
            <person name="Gujja S."/>
            <person name="Hansen M."/>
            <person name="Howarth C."/>
            <person name="Imamovic A."/>
            <person name="Ireland A."/>
            <person name="Larimer J."/>
            <person name="McCowan C."/>
            <person name="Murphy C."/>
            <person name="Pearson M."/>
            <person name="Poon T.W."/>
            <person name="Priest M."/>
            <person name="Roberts A."/>
            <person name="Saif S."/>
            <person name="Shea T."/>
            <person name="Sisk P."/>
            <person name="Sykes S."/>
            <person name="Wortman J."/>
            <person name="Nusbaum C."/>
            <person name="Birren B."/>
        </authorList>
    </citation>
    <scope>NUCLEOTIDE SEQUENCE [LARGE SCALE GENOMIC DNA]</scope>
    <source>
        <strain evidence="2">WRAIR2</strain>
    </source>
</reference>
<evidence type="ECO:0000313" key="2">
    <source>
        <dbReference type="Proteomes" id="UP000075884"/>
    </source>
</evidence>
<reference evidence="1" key="2">
    <citation type="submission" date="2020-05" db="UniProtKB">
        <authorList>
            <consortium name="EnsemblMetazoa"/>
        </authorList>
    </citation>
    <scope>IDENTIFICATION</scope>
    <source>
        <strain evidence="1">WRAIR2</strain>
    </source>
</reference>
<dbReference type="VEuPathDB" id="VectorBase:ADIR014052"/>
<sequence>YLSSPWRRRFHGVTVSTQDFESCDPSSNLGGTSLFVNHE</sequence>
<dbReference type="EnsemblMetazoa" id="ADIR014052-RA">
    <property type="protein sequence ID" value="ADIR014052-PA"/>
    <property type="gene ID" value="ADIR014052"/>
</dbReference>
<dbReference type="Proteomes" id="UP000075884">
    <property type="component" value="Unassembled WGS sequence"/>
</dbReference>
<organism evidence="1 2">
    <name type="scientific">Anopheles dirus</name>
    <dbReference type="NCBI Taxonomy" id="7168"/>
    <lineage>
        <taxon>Eukaryota</taxon>
        <taxon>Metazoa</taxon>
        <taxon>Ecdysozoa</taxon>
        <taxon>Arthropoda</taxon>
        <taxon>Hexapoda</taxon>
        <taxon>Insecta</taxon>
        <taxon>Pterygota</taxon>
        <taxon>Neoptera</taxon>
        <taxon>Endopterygota</taxon>
        <taxon>Diptera</taxon>
        <taxon>Nematocera</taxon>
        <taxon>Culicoidea</taxon>
        <taxon>Culicidae</taxon>
        <taxon>Anophelinae</taxon>
        <taxon>Anopheles</taxon>
    </lineage>
</organism>
<proteinExistence type="predicted"/>
<name>A0A182NVW0_9DIPT</name>
<keyword evidence="2" id="KW-1185">Reference proteome</keyword>
<protein>
    <submittedName>
        <fullName evidence="1">Uncharacterized protein</fullName>
    </submittedName>
</protein>
<evidence type="ECO:0000313" key="1">
    <source>
        <dbReference type="EnsemblMetazoa" id="ADIR014052-PA"/>
    </source>
</evidence>
<accession>A0A182NVW0</accession>